<dbReference type="AlphaFoldDB" id="A0A7J6HR36"/>
<keyword evidence="2" id="KW-1185">Reference proteome</keyword>
<dbReference type="EMBL" id="JAATIQ010000032">
    <property type="protein sequence ID" value="KAF4397726.1"/>
    <property type="molecule type" value="Genomic_DNA"/>
</dbReference>
<evidence type="ECO:0000313" key="2">
    <source>
        <dbReference type="Proteomes" id="UP000583929"/>
    </source>
</evidence>
<gene>
    <name evidence="1" type="ORF">G4B88_027595</name>
</gene>
<name>A0A7J6HR36_CANSA</name>
<proteinExistence type="predicted"/>
<evidence type="ECO:0000313" key="1">
    <source>
        <dbReference type="EMBL" id="KAF4397726.1"/>
    </source>
</evidence>
<dbReference type="Proteomes" id="UP000583929">
    <property type="component" value="Unassembled WGS sequence"/>
</dbReference>
<sequence length="239" mass="26819">MGKPCRMPIRAKFNHQWDDTVALDFLPSKGIPYEGWLFHLRFNPLVEQSDQVVSLLILAVLAMLDGLEDPSFPCVRSFNSRLDSGSCRRLVSWMDLYGSGVDWLARTWCVVDDLESSRRPMGKVQLLEHNTCIDRPTIFGGCPVYGMSRLAGQLEVRSFYGFSSLLLSLHTLHVRRAVVVLQLRGPDRGHARSDQAGTHGLPAPAATSSPLAFLRRNRQAPPTRRLLVFHSIAREGLLQ</sequence>
<accession>A0A7J6HR36</accession>
<organism evidence="1 2">
    <name type="scientific">Cannabis sativa</name>
    <name type="common">Hemp</name>
    <name type="synonym">Marijuana</name>
    <dbReference type="NCBI Taxonomy" id="3483"/>
    <lineage>
        <taxon>Eukaryota</taxon>
        <taxon>Viridiplantae</taxon>
        <taxon>Streptophyta</taxon>
        <taxon>Embryophyta</taxon>
        <taxon>Tracheophyta</taxon>
        <taxon>Spermatophyta</taxon>
        <taxon>Magnoliopsida</taxon>
        <taxon>eudicotyledons</taxon>
        <taxon>Gunneridae</taxon>
        <taxon>Pentapetalae</taxon>
        <taxon>rosids</taxon>
        <taxon>fabids</taxon>
        <taxon>Rosales</taxon>
        <taxon>Cannabaceae</taxon>
        <taxon>Cannabis</taxon>
    </lineage>
</organism>
<reference evidence="1 2" key="1">
    <citation type="journal article" date="2020" name="bioRxiv">
        <title>Sequence and annotation of 42 cannabis genomes reveals extensive copy number variation in cannabinoid synthesis and pathogen resistance genes.</title>
        <authorList>
            <person name="Mckernan K.J."/>
            <person name="Helbert Y."/>
            <person name="Kane L.T."/>
            <person name="Ebling H."/>
            <person name="Zhang L."/>
            <person name="Liu B."/>
            <person name="Eaton Z."/>
            <person name="Mclaughlin S."/>
            <person name="Kingan S."/>
            <person name="Baybayan P."/>
            <person name="Concepcion G."/>
            <person name="Jordan M."/>
            <person name="Riva A."/>
            <person name="Barbazuk W."/>
            <person name="Harkins T."/>
        </authorList>
    </citation>
    <scope>NUCLEOTIDE SEQUENCE [LARGE SCALE GENOMIC DNA]</scope>
    <source>
        <strain evidence="2">cv. Jamaican Lion 4</strain>
        <tissue evidence="1">Leaf</tissue>
    </source>
</reference>
<protein>
    <submittedName>
        <fullName evidence="1">Uncharacterized protein</fullName>
    </submittedName>
</protein>
<comment type="caution">
    <text evidence="1">The sequence shown here is derived from an EMBL/GenBank/DDBJ whole genome shotgun (WGS) entry which is preliminary data.</text>
</comment>